<comment type="caution">
    <text evidence="2">The sequence shown here is derived from an EMBL/GenBank/DDBJ whole genome shotgun (WGS) entry which is preliminary data.</text>
</comment>
<evidence type="ECO:0000313" key="2">
    <source>
        <dbReference type="EMBL" id="MBW0580990.1"/>
    </source>
</evidence>
<sequence length="334" mass="38231">MMTTQEDTPNTYQKALESTNKQEWISAIEKELMNMKNLNIWNVIDFKRGLQTTRLCPQGFTQTNGNDYNKTYAPTGCLNSLRTLIAHAVNNKLKFHQIDIKSAFLNAPLIEDVYLAIPQGINLDPRKQCLKLNKAIYGLKQAPLAWYQCLKEWLNKIGFSSCVLDPCVFYDLESNPTWLYIHVDDIAIFGKEVENFKDDIRKEFNIKDIGVADLMLGIKINQNFNEISLNQQHFTESSLELYGMAHCKSVATPLLPHEHLLPASDKEREDFKKLKINYRSVVGSINYLSVAARPDISFAVSALSQYLEKPGINHWNAFLHVLRYLRGSQELGLI</sequence>
<dbReference type="Proteomes" id="UP000765509">
    <property type="component" value="Unassembled WGS sequence"/>
</dbReference>
<name>A0A9Q3KKR0_9BASI</name>
<dbReference type="PANTHER" id="PTHR11439">
    <property type="entry name" value="GAG-POL-RELATED RETROTRANSPOSON"/>
    <property type="match status" value="1"/>
</dbReference>
<dbReference type="InterPro" id="IPR043502">
    <property type="entry name" value="DNA/RNA_pol_sf"/>
</dbReference>
<organism evidence="2 3">
    <name type="scientific">Austropuccinia psidii MF-1</name>
    <dbReference type="NCBI Taxonomy" id="1389203"/>
    <lineage>
        <taxon>Eukaryota</taxon>
        <taxon>Fungi</taxon>
        <taxon>Dikarya</taxon>
        <taxon>Basidiomycota</taxon>
        <taxon>Pucciniomycotina</taxon>
        <taxon>Pucciniomycetes</taxon>
        <taxon>Pucciniales</taxon>
        <taxon>Sphaerophragmiaceae</taxon>
        <taxon>Austropuccinia</taxon>
    </lineage>
</organism>
<evidence type="ECO:0000313" key="3">
    <source>
        <dbReference type="Proteomes" id="UP000765509"/>
    </source>
</evidence>
<dbReference type="OrthoDB" id="422839at2759"/>
<keyword evidence="3" id="KW-1185">Reference proteome</keyword>
<protein>
    <recommendedName>
        <fullName evidence="1">Reverse transcriptase Ty1/copia-type domain-containing protein</fullName>
    </recommendedName>
</protein>
<dbReference type="SUPFAM" id="SSF56672">
    <property type="entry name" value="DNA/RNA polymerases"/>
    <property type="match status" value="1"/>
</dbReference>
<proteinExistence type="predicted"/>
<reference evidence="2" key="1">
    <citation type="submission" date="2021-03" db="EMBL/GenBank/DDBJ databases">
        <title>Draft genome sequence of rust myrtle Austropuccinia psidii MF-1, a brazilian biotype.</title>
        <authorList>
            <person name="Quecine M.C."/>
            <person name="Pachon D.M.R."/>
            <person name="Bonatelli M.L."/>
            <person name="Correr F.H."/>
            <person name="Franceschini L.M."/>
            <person name="Leite T.F."/>
            <person name="Margarido G.R.A."/>
            <person name="Almeida C.A."/>
            <person name="Ferrarezi J.A."/>
            <person name="Labate C.A."/>
        </authorList>
    </citation>
    <scope>NUCLEOTIDE SEQUENCE</scope>
    <source>
        <strain evidence="2">MF-1</strain>
    </source>
</reference>
<dbReference type="AlphaFoldDB" id="A0A9Q3KKR0"/>
<feature type="domain" description="Reverse transcriptase Ty1/copia-type" evidence="1">
    <location>
        <begin position="48"/>
        <end position="255"/>
    </location>
</feature>
<dbReference type="InterPro" id="IPR013103">
    <property type="entry name" value="RVT_2"/>
</dbReference>
<gene>
    <name evidence="2" type="ORF">O181_120705</name>
</gene>
<accession>A0A9Q3KKR0</accession>
<evidence type="ECO:0000259" key="1">
    <source>
        <dbReference type="Pfam" id="PF07727"/>
    </source>
</evidence>
<dbReference type="Pfam" id="PF07727">
    <property type="entry name" value="RVT_2"/>
    <property type="match status" value="1"/>
</dbReference>
<dbReference type="EMBL" id="AVOT02108861">
    <property type="protein sequence ID" value="MBW0580990.1"/>
    <property type="molecule type" value="Genomic_DNA"/>
</dbReference>